<evidence type="ECO:0000313" key="4">
    <source>
        <dbReference type="Proteomes" id="UP001454036"/>
    </source>
</evidence>
<evidence type="ECO:0000256" key="1">
    <source>
        <dbReference type="SAM" id="Coils"/>
    </source>
</evidence>
<evidence type="ECO:0000313" key="3">
    <source>
        <dbReference type="EMBL" id="GAA0148500.1"/>
    </source>
</evidence>
<organism evidence="3 4">
    <name type="scientific">Lithospermum erythrorhizon</name>
    <name type="common">Purple gromwell</name>
    <name type="synonym">Lithospermum officinale var. erythrorhizon</name>
    <dbReference type="NCBI Taxonomy" id="34254"/>
    <lineage>
        <taxon>Eukaryota</taxon>
        <taxon>Viridiplantae</taxon>
        <taxon>Streptophyta</taxon>
        <taxon>Embryophyta</taxon>
        <taxon>Tracheophyta</taxon>
        <taxon>Spermatophyta</taxon>
        <taxon>Magnoliopsida</taxon>
        <taxon>eudicotyledons</taxon>
        <taxon>Gunneridae</taxon>
        <taxon>Pentapetalae</taxon>
        <taxon>asterids</taxon>
        <taxon>lamiids</taxon>
        <taxon>Boraginales</taxon>
        <taxon>Boraginaceae</taxon>
        <taxon>Boraginoideae</taxon>
        <taxon>Lithospermeae</taxon>
        <taxon>Lithospermum</taxon>
    </lineage>
</organism>
<keyword evidence="1" id="KW-0175">Coiled coil</keyword>
<gene>
    <name evidence="3" type="ORF">LIER_07924</name>
</gene>
<feature type="region of interest" description="Disordered" evidence="2">
    <location>
        <begin position="1"/>
        <end position="28"/>
    </location>
</feature>
<dbReference type="Proteomes" id="UP001454036">
    <property type="component" value="Unassembled WGS sequence"/>
</dbReference>
<comment type="caution">
    <text evidence="3">The sequence shown here is derived from an EMBL/GenBank/DDBJ whole genome shotgun (WGS) entry which is preliminary data.</text>
</comment>
<reference evidence="3 4" key="1">
    <citation type="submission" date="2024-01" db="EMBL/GenBank/DDBJ databases">
        <title>The complete chloroplast genome sequence of Lithospermum erythrorhizon: insights into the phylogenetic relationship among Boraginaceae species and the maternal lineages of purple gromwells.</title>
        <authorList>
            <person name="Okada T."/>
            <person name="Watanabe K."/>
        </authorList>
    </citation>
    <scope>NUCLEOTIDE SEQUENCE [LARGE SCALE GENOMIC DNA]</scope>
</reference>
<proteinExistence type="predicted"/>
<dbReference type="PANTHER" id="PTHR35493:SF1">
    <property type="entry name" value="STRUCTURAL MAINTENANCE OF CHROMOSOMES PROTEIN"/>
    <property type="match status" value="1"/>
</dbReference>
<keyword evidence="4" id="KW-1185">Reference proteome</keyword>
<dbReference type="PANTHER" id="PTHR35493">
    <property type="entry name" value="STRUCTURAL MAINTENANCE OF CHROMOSOMES PROTEIN"/>
    <property type="match status" value="1"/>
</dbReference>
<accession>A0AAV3PAR3</accession>
<dbReference type="EMBL" id="BAABME010001247">
    <property type="protein sequence ID" value="GAA0148500.1"/>
    <property type="molecule type" value="Genomic_DNA"/>
</dbReference>
<protein>
    <submittedName>
        <fullName evidence="3">Uncharacterized protein</fullName>
    </submittedName>
</protein>
<evidence type="ECO:0000256" key="2">
    <source>
        <dbReference type="SAM" id="MobiDB-lite"/>
    </source>
</evidence>
<sequence length="392" mass="43707">MASRYSSYITANSSSLDSTKSNPSSSIESLNNYSKAVVKSDNTSSIYSNTNAKTSSLGSMMRKLIETKSRNGLTSKNKGTYDGKKVYVAVDFIAEDLKKKGVSQVGNIQKKLLKGLKKGVEGGSKGKERKALMDVKNENGNSRSLAMLLRSERELLNVNKDQQEVIVELKFLLQEKNTEVEKLKDLCLKQREEIKNLKSSILFPDVNVMDSHTKGLMEKQSSELSQAKQLIPSLQRQVTSLTGQLQCLADDLAEIKADRMYGAKGSYEANERSSMSQGYYTEEAVNSLEFSTTPGSPDDLFLKDLNPCLTPYTAKTKSKEFEVYDSTGNEWLSSKYNMRMGEEIAMSSCNREVSKSSDCRQCSKATNGSYRAACRSHEGKCTDRKQMHHKLF</sequence>
<name>A0AAV3PAR3_LITER</name>
<dbReference type="AlphaFoldDB" id="A0AAV3PAR3"/>
<feature type="coiled-coil region" evidence="1">
    <location>
        <begin position="166"/>
        <end position="237"/>
    </location>
</feature>